<comment type="caution">
    <text evidence="1">The sequence shown here is derived from an EMBL/GenBank/DDBJ whole genome shotgun (WGS) entry which is preliminary data.</text>
</comment>
<gene>
    <name evidence="1" type="ORF">OMP38_17815</name>
</gene>
<evidence type="ECO:0000313" key="2">
    <source>
        <dbReference type="Proteomes" id="UP001153387"/>
    </source>
</evidence>
<accession>A0A9X4KI04</accession>
<sequence length="69" mass="7475">MRSMPDTGLVSTDTGMRLSTFQSLWVSVAYVAIYCTPSIVSRLAASVDCLRKSSSSGESNRVPIRSASW</sequence>
<organism evidence="1 2">
    <name type="scientific">Cohnella ginsengisoli</name>
    <dbReference type="NCBI Taxonomy" id="425004"/>
    <lineage>
        <taxon>Bacteria</taxon>
        <taxon>Bacillati</taxon>
        <taxon>Bacillota</taxon>
        <taxon>Bacilli</taxon>
        <taxon>Bacillales</taxon>
        <taxon>Paenibacillaceae</taxon>
        <taxon>Cohnella</taxon>
    </lineage>
</organism>
<reference evidence="1 2" key="1">
    <citation type="submission" date="2022-10" db="EMBL/GenBank/DDBJ databases">
        <title>Comparative genomic analysis of Cohnella hashimotonis sp. nov., isolated from the International Space Station.</title>
        <authorList>
            <person name="Simpson A."/>
            <person name="Venkateswaran K."/>
        </authorList>
    </citation>
    <scope>NUCLEOTIDE SEQUENCE [LARGE SCALE GENOMIC DNA]</scope>
    <source>
        <strain evidence="1 2">DSM 18997</strain>
    </source>
</reference>
<protein>
    <submittedName>
        <fullName evidence="1">Uncharacterized protein</fullName>
    </submittedName>
</protein>
<name>A0A9X4KI04_9BACL</name>
<dbReference type="AlphaFoldDB" id="A0A9X4KI04"/>
<proteinExistence type="predicted"/>
<keyword evidence="2" id="KW-1185">Reference proteome</keyword>
<dbReference type="Proteomes" id="UP001153387">
    <property type="component" value="Unassembled WGS sequence"/>
</dbReference>
<evidence type="ECO:0000313" key="1">
    <source>
        <dbReference type="EMBL" id="MDG0792522.1"/>
    </source>
</evidence>
<dbReference type="EMBL" id="JAPDHZ010000003">
    <property type="protein sequence ID" value="MDG0792522.1"/>
    <property type="molecule type" value="Genomic_DNA"/>
</dbReference>